<feature type="compositionally biased region" description="Polar residues" evidence="4">
    <location>
        <begin position="60"/>
        <end position="69"/>
    </location>
</feature>
<organism evidence="6 7">
    <name type="scientific">Nannocystis punicea</name>
    <dbReference type="NCBI Taxonomy" id="2995304"/>
    <lineage>
        <taxon>Bacteria</taxon>
        <taxon>Pseudomonadati</taxon>
        <taxon>Myxococcota</taxon>
        <taxon>Polyangia</taxon>
        <taxon>Nannocystales</taxon>
        <taxon>Nannocystaceae</taxon>
        <taxon>Nannocystis</taxon>
    </lineage>
</organism>
<reference evidence="6" key="1">
    <citation type="submission" date="2022-11" db="EMBL/GenBank/DDBJ databases">
        <title>Minimal conservation of predation-associated metabolite biosynthetic gene clusters underscores biosynthetic potential of Myxococcota including descriptions for ten novel species: Archangium lansinium sp. nov., Myxococcus landrumus sp. nov., Nannocystis bai.</title>
        <authorList>
            <person name="Ahearne A."/>
            <person name="Stevens C."/>
            <person name="Dowd S."/>
        </authorList>
    </citation>
    <scope>NUCLEOTIDE SEQUENCE</scope>
    <source>
        <strain evidence="6">Fl3</strain>
    </source>
</reference>
<dbReference type="EMBL" id="CP114040">
    <property type="protein sequence ID" value="WAS90366.1"/>
    <property type="molecule type" value="Genomic_DNA"/>
</dbReference>
<keyword evidence="1 5" id="KW-0732">Signal</keyword>
<evidence type="ECO:0000256" key="3">
    <source>
        <dbReference type="ARBA" id="ARBA00023157"/>
    </source>
</evidence>
<accession>A0ABY7GTU1</accession>
<keyword evidence="7" id="KW-1185">Reference proteome</keyword>
<keyword evidence="3" id="KW-1015">Disulfide bond</keyword>
<proteinExistence type="predicted"/>
<evidence type="ECO:0000256" key="5">
    <source>
        <dbReference type="SAM" id="SignalP"/>
    </source>
</evidence>
<sequence length="446" mass="46318">MVDCRIAGLLALVAGASACFMPNPLFLAGDSDDVTSSASSRPASTGDEGTTAGPAVSSGAAETTDSPGTTDAAPLCGNGEQEPGEQCDDGNRIPGDDCEPNCRQLFRPWNQPVEGTEGAASFAVGDLDNDGDDDLALGFSNCSNLDQACVRVWLNQGDAGFVEGEPVPVAEAPARLFIADWDDDQTPDILATHGGGHISLAFLGTSDPPTEIPYAGDMASAIVARIDDDERPDLVIPDEANNKVYYILANGFGFTQPNTVNTSFAPRHVAAADVDDNADAEVDLLYSIYLGPTTGFSVKLGFEGEDLGPFTSNATHAGAIALGEFGVPPWPNVVYSDPVGDTLQVFNNKGSGLFEKSSDTIDAEPGMLRLLAARINTDDVDNIIGLAPAALQIFTYADGKIVSGPSRNFSGAGIDVQVGRLGGDARVDLAVLTTYGVYTLVNQSGE</sequence>
<evidence type="ECO:0000256" key="1">
    <source>
        <dbReference type="ARBA" id="ARBA00022729"/>
    </source>
</evidence>
<dbReference type="Proteomes" id="UP001164459">
    <property type="component" value="Chromosome"/>
</dbReference>
<dbReference type="SUPFAM" id="SSF69318">
    <property type="entry name" value="Integrin alpha N-terminal domain"/>
    <property type="match status" value="1"/>
</dbReference>
<dbReference type="InterPro" id="IPR028994">
    <property type="entry name" value="Integrin_alpha_N"/>
</dbReference>
<dbReference type="PROSITE" id="PS51257">
    <property type="entry name" value="PROKAR_LIPOPROTEIN"/>
    <property type="match status" value="1"/>
</dbReference>
<name>A0ABY7GTU1_9BACT</name>
<evidence type="ECO:0000313" key="7">
    <source>
        <dbReference type="Proteomes" id="UP001164459"/>
    </source>
</evidence>
<evidence type="ECO:0000313" key="6">
    <source>
        <dbReference type="EMBL" id="WAS90366.1"/>
    </source>
</evidence>
<feature type="signal peptide" evidence="5">
    <location>
        <begin position="1"/>
        <end position="27"/>
    </location>
</feature>
<dbReference type="NCBIfam" id="TIGR02232">
    <property type="entry name" value="myxo_disulf_rpt"/>
    <property type="match status" value="1"/>
</dbReference>
<dbReference type="Pfam" id="PF13517">
    <property type="entry name" value="FG-GAP_3"/>
    <property type="match status" value="1"/>
</dbReference>
<dbReference type="InterPro" id="IPR013517">
    <property type="entry name" value="FG-GAP"/>
</dbReference>
<feature type="region of interest" description="Disordered" evidence="4">
    <location>
        <begin position="32"/>
        <end position="93"/>
    </location>
</feature>
<evidence type="ECO:0000256" key="4">
    <source>
        <dbReference type="SAM" id="MobiDB-lite"/>
    </source>
</evidence>
<dbReference type="PANTHER" id="PTHR44103">
    <property type="entry name" value="PROPROTEIN CONVERTASE P"/>
    <property type="match status" value="1"/>
</dbReference>
<gene>
    <name evidence="6" type="ORF">O0S08_29615</name>
</gene>
<feature type="chain" id="PRO_5046722662" evidence="5">
    <location>
        <begin position="28"/>
        <end position="446"/>
    </location>
</feature>
<dbReference type="RefSeq" id="WP_269032695.1">
    <property type="nucleotide sequence ID" value="NZ_CP114040.1"/>
</dbReference>
<protein>
    <submittedName>
        <fullName evidence="6">FG-GAP-like repeat-containing protein</fullName>
    </submittedName>
</protein>
<evidence type="ECO:0000256" key="2">
    <source>
        <dbReference type="ARBA" id="ARBA00022737"/>
    </source>
</evidence>
<dbReference type="InterPro" id="IPR011936">
    <property type="entry name" value="Myxo_disulph_rpt"/>
</dbReference>
<dbReference type="PANTHER" id="PTHR44103:SF1">
    <property type="entry name" value="PROPROTEIN CONVERTASE P"/>
    <property type="match status" value="1"/>
</dbReference>
<feature type="compositionally biased region" description="Polar residues" evidence="4">
    <location>
        <begin position="34"/>
        <end position="43"/>
    </location>
</feature>
<keyword evidence="2" id="KW-0677">Repeat</keyword>
<dbReference type="Gene3D" id="2.130.10.130">
    <property type="entry name" value="Integrin alpha, N-terminal"/>
    <property type="match status" value="1"/>
</dbReference>